<dbReference type="EMBL" id="BAABFC010000003">
    <property type="protein sequence ID" value="GAA4494369.1"/>
    <property type="molecule type" value="Genomic_DNA"/>
</dbReference>
<dbReference type="SUPFAM" id="SSF141868">
    <property type="entry name" value="EAL domain-like"/>
    <property type="match status" value="1"/>
</dbReference>
<sequence length="762" mass="87023">MVATSWLSPANQHAFGQLIRQLQQAPLPDLAHPDRLDALRDAMAQLCDLQRFGILYGEGSHLQLFSPLGWPPPWQDGEVADELGLTRHLAQMSHTSGWCQVEVGQGEIRRILALTQPQQQPLLQLLLESLALNFSHQQASRRLELCRSPLLHRVPQWQEKMESFIRLMRLAQSLPPTQLCAQFESSLRYWMGTQSLQVLQRDNHQFRLLYPSQPALPLEQLQTWASKSGFAEYELGLHHWYGLPLFVHRSHAATLLLCNQRPLTQEDKLLLTLVTEQLGGLLELMQLRQRLDRSRRLMEGQDPQQQLRRHNHLLLKQLRQRDELERQLLEDAQRDPLTGLGNRSLFLHHLQQALHHYHRYPDDGFAVLLLDLVSLRQVNQEYGEGMGDLLLKTMARLLQESVRQNDLVARLSGDEFVLLLDYAFHTETITPVISRILDRLQDPLLLNETPLQIRANMGVATVSPEIKDAGQMLHQADMALFQAKRSNQGHAVFYSELCDVTERPSPEQALVQALQDQRILPYFQPIHYLADGEVHSVEVLARWLTQEGELKDAVEFVPLAEQSGLILEIDRLILRHVCGLLHGWLARLPERHGLRLAVNLSGKHLLARERIEALLAIINDQQVSARRLIFEFRERDLVRLDSRTLGLLHELRAKGIEIAVDDFGTGYSSLNALFHYPVDYIKVDDSFTHRLDKSPRDRTLIRTIRDLGRDLGMGVIIEGVETPQQQAMLLELGCELGQGYKLSLPMPADAVLALLMPGPRGL</sequence>
<evidence type="ECO:0000313" key="4">
    <source>
        <dbReference type="EMBL" id="GAA4494369.1"/>
    </source>
</evidence>
<dbReference type="InterPro" id="IPR050706">
    <property type="entry name" value="Cyclic-di-GMP_PDE-like"/>
</dbReference>
<dbReference type="CDD" id="cd01949">
    <property type="entry name" value="GGDEF"/>
    <property type="match status" value="1"/>
</dbReference>
<keyword evidence="5" id="KW-1185">Reference proteome</keyword>
<dbReference type="PROSITE" id="PS50883">
    <property type="entry name" value="EAL"/>
    <property type="match status" value="1"/>
</dbReference>
<dbReference type="RefSeq" id="WP_345009900.1">
    <property type="nucleotide sequence ID" value="NZ_BAABFC010000003.1"/>
</dbReference>
<gene>
    <name evidence="4" type="ORF">GCM10023095_05870</name>
</gene>
<dbReference type="Pfam" id="PF00990">
    <property type="entry name" value="GGDEF"/>
    <property type="match status" value="1"/>
</dbReference>
<reference evidence="5" key="1">
    <citation type="journal article" date="2019" name="Int. J. Syst. Evol. Microbiol.">
        <title>The Global Catalogue of Microorganisms (GCM) 10K type strain sequencing project: providing services to taxonomists for standard genome sequencing and annotation.</title>
        <authorList>
            <consortium name="The Broad Institute Genomics Platform"/>
            <consortium name="The Broad Institute Genome Sequencing Center for Infectious Disease"/>
            <person name="Wu L."/>
            <person name="Ma J."/>
        </authorList>
    </citation>
    <scope>NUCLEOTIDE SEQUENCE [LARGE SCALE GENOMIC DNA]</scope>
    <source>
        <strain evidence="5">JCM 32226</strain>
    </source>
</reference>
<protein>
    <submittedName>
        <fullName evidence="4">EAL domain-containing protein</fullName>
    </submittedName>
</protein>
<feature type="domain" description="GGDEF" evidence="3">
    <location>
        <begin position="363"/>
        <end position="496"/>
    </location>
</feature>
<organism evidence="4 5">
    <name type="scientific">Pseudaeromonas paramecii</name>
    <dbReference type="NCBI Taxonomy" id="2138166"/>
    <lineage>
        <taxon>Bacteria</taxon>
        <taxon>Pseudomonadati</taxon>
        <taxon>Pseudomonadota</taxon>
        <taxon>Gammaproteobacteria</taxon>
        <taxon>Aeromonadales</taxon>
        <taxon>Aeromonadaceae</taxon>
        <taxon>Pseudaeromonas</taxon>
    </lineage>
</organism>
<dbReference type="InterPro" id="IPR035919">
    <property type="entry name" value="EAL_sf"/>
</dbReference>
<evidence type="ECO:0000256" key="1">
    <source>
        <dbReference type="SAM" id="Coils"/>
    </source>
</evidence>
<accession>A0ABP8PXW5</accession>
<dbReference type="SUPFAM" id="SSF55073">
    <property type="entry name" value="Nucleotide cyclase"/>
    <property type="match status" value="1"/>
</dbReference>
<evidence type="ECO:0000313" key="5">
    <source>
        <dbReference type="Proteomes" id="UP001501321"/>
    </source>
</evidence>
<proteinExistence type="predicted"/>
<dbReference type="SUPFAM" id="SSF55781">
    <property type="entry name" value="GAF domain-like"/>
    <property type="match status" value="1"/>
</dbReference>
<feature type="coiled-coil region" evidence="1">
    <location>
        <begin position="307"/>
        <end position="335"/>
    </location>
</feature>
<dbReference type="SMART" id="SM00052">
    <property type="entry name" value="EAL"/>
    <property type="match status" value="1"/>
</dbReference>
<dbReference type="InterPro" id="IPR000160">
    <property type="entry name" value="GGDEF_dom"/>
</dbReference>
<dbReference type="Gene3D" id="3.20.20.450">
    <property type="entry name" value="EAL domain"/>
    <property type="match status" value="1"/>
</dbReference>
<evidence type="ECO:0000259" key="3">
    <source>
        <dbReference type="PROSITE" id="PS50887"/>
    </source>
</evidence>
<dbReference type="InterPro" id="IPR001633">
    <property type="entry name" value="EAL_dom"/>
</dbReference>
<evidence type="ECO:0000259" key="2">
    <source>
        <dbReference type="PROSITE" id="PS50883"/>
    </source>
</evidence>
<dbReference type="Gene3D" id="3.30.70.270">
    <property type="match status" value="1"/>
</dbReference>
<dbReference type="CDD" id="cd01948">
    <property type="entry name" value="EAL"/>
    <property type="match status" value="1"/>
</dbReference>
<dbReference type="InterPro" id="IPR029787">
    <property type="entry name" value="Nucleotide_cyclase"/>
</dbReference>
<dbReference type="NCBIfam" id="TIGR00254">
    <property type="entry name" value="GGDEF"/>
    <property type="match status" value="1"/>
</dbReference>
<feature type="domain" description="EAL" evidence="2">
    <location>
        <begin position="503"/>
        <end position="759"/>
    </location>
</feature>
<comment type="caution">
    <text evidence="4">The sequence shown here is derived from an EMBL/GenBank/DDBJ whole genome shotgun (WGS) entry which is preliminary data.</text>
</comment>
<dbReference type="PROSITE" id="PS50887">
    <property type="entry name" value="GGDEF"/>
    <property type="match status" value="1"/>
</dbReference>
<dbReference type="PANTHER" id="PTHR33121">
    <property type="entry name" value="CYCLIC DI-GMP PHOSPHODIESTERASE PDEF"/>
    <property type="match status" value="1"/>
</dbReference>
<dbReference type="PANTHER" id="PTHR33121:SF70">
    <property type="entry name" value="SIGNALING PROTEIN YKOW"/>
    <property type="match status" value="1"/>
</dbReference>
<keyword evidence="1" id="KW-0175">Coiled coil</keyword>
<dbReference type="Pfam" id="PF00563">
    <property type="entry name" value="EAL"/>
    <property type="match status" value="1"/>
</dbReference>
<name>A0ABP8PXW5_9GAMM</name>
<dbReference type="SMART" id="SM00267">
    <property type="entry name" value="GGDEF"/>
    <property type="match status" value="1"/>
</dbReference>
<dbReference type="Proteomes" id="UP001501321">
    <property type="component" value="Unassembled WGS sequence"/>
</dbReference>
<dbReference type="InterPro" id="IPR043128">
    <property type="entry name" value="Rev_trsase/Diguanyl_cyclase"/>
</dbReference>